<keyword evidence="8" id="KW-1185">Reference proteome</keyword>
<dbReference type="PROSITE" id="PS50006">
    <property type="entry name" value="FHA_DOMAIN"/>
    <property type="match status" value="1"/>
</dbReference>
<gene>
    <name evidence="7" type="ORF">D477_014877</name>
</gene>
<dbReference type="OrthoDB" id="4068713at2"/>
<dbReference type="AlphaFoldDB" id="N1UWK0"/>
<evidence type="ECO:0000259" key="5">
    <source>
        <dbReference type="PROSITE" id="PS51077"/>
    </source>
</evidence>
<comment type="caution">
    <text evidence="7">The sequence shown here is derived from an EMBL/GenBank/DDBJ whole genome shotgun (WGS) entry which is preliminary data.</text>
</comment>
<protein>
    <submittedName>
        <fullName evidence="7">IclR family transcriptional regulator</fullName>
    </submittedName>
</protein>
<organism evidence="7 8">
    <name type="scientific">Arthrobacter crystallopoietes BAB-32</name>
    <dbReference type="NCBI Taxonomy" id="1246476"/>
    <lineage>
        <taxon>Bacteria</taxon>
        <taxon>Bacillati</taxon>
        <taxon>Actinomycetota</taxon>
        <taxon>Actinomycetes</taxon>
        <taxon>Micrococcales</taxon>
        <taxon>Micrococcaceae</taxon>
        <taxon>Crystallibacter</taxon>
    </lineage>
</organism>
<proteinExistence type="predicted"/>
<dbReference type="Proteomes" id="UP000010729">
    <property type="component" value="Unassembled WGS sequence"/>
</dbReference>
<evidence type="ECO:0000313" key="8">
    <source>
        <dbReference type="Proteomes" id="UP000010729"/>
    </source>
</evidence>
<feature type="domain" description="IclR-ED" evidence="6">
    <location>
        <begin position="70"/>
        <end position="248"/>
    </location>
</feature>
<evidence type="ECO:0000259" key="4">
    <source>
        <dbReference type="PROSITE" id="PS50006"/>
    </source>
</evidence>
<feature type="domain" description="FHA" evidence="4">
    <location>
        <begin position="73"/>
        <end position="131"/>
    </location>
</feature>
<dbReference type="EMBL" id="ANPE02000176">
    <property type="protein sequence ID" value="EMY33440.1"/>
    <property type="molecule type" value="Genomic_DNA"/>
</dbReference>
<dbReference type="SUPFAM" id="SSF55781">
    <property type="entry name" value="GAF domain-like"/>
    <property type="match status" value="1"/>
</dbReference>
<dbReference type="SMART" id="SM00346">
    <property type="entry name" value="HTH_ICLR"/>
    <property type="match status" value="1"/>
</dbReference>
<name>N1UWK0_9MICC</name>
<dbReference type="Pfam" id="PF01614">
    <property type="entry name" value="IclR_C"/>
    <property type="match status" value="1"/>
</dbReference>
<dbReference type="SUPFAM" id="SSF46785">
    <property type="entry name" value="Winged helix' DNA-binding domain"/>
    <property type="match status" value="1"/>
</dbReference>
<evidence type="ECO:0000259" key="6">
    <source>
        <dbReference type="PROSITE" id="PS51078"/>
    </source>
</evidence>
<feature type="domain" description="HTH iclR-type" evidence="5">
    <location>
        <begin position="8"/>
        <end position="69"/>
    </location>
</feature>
<dbReference type="InterPro" id="IPR050707">
    <property type="entry name" value="HTH_MetabolicPath_Reg"/>
</dbReference>
<dbReference type="InterPro" id="IPR029016">
    <property type="entry name" value="GAF-like_dom_sf"/>
</dbReference>
<dbReference type="InterPro" id="IPR036390">
    <property type="entry name" value="WH_DNA-bd_sf"/>
</dbReference>
<dbReference type="GO" id="GO:0045892">
    <property type="term" value="P:negative regulation of DNA-templated transcription"/>
    <property type="evidence" value="ECO:0007669"/>
    <property type="project" value="TreeGrafter"/>
</dbReference>
<evidence type="ECO:0000256" key="2">
    <source>
        <dbReference type="ARBA" id="ARBA00023125"/>
    </source>
</evidence>
<sequence>MANSRSGDSMLERFVRILDSFDAGRPSMSVATLARRADVPLATAYRLVDEMTRHELLSKEPSGEVRLGLRLWELANRSSPALDLRQAAMPFLEDIQSVVRQHTQLAILKDDDVLVIERLSRLGSVVNQAKVAGRMPVHRTAMGMVLLAFSPNYVQESYLARHPEAVAMVDPVTFDARRQLAGIRNQGYASFDGRVDTDTTGLAVPVLGRAGHAIAAIGVVLPLGLENLQSIVPVLMAGARGISRTVGELPQ</sequence>
<dbReference type="InterPro" id="IPR036388">
    <property type="entry name" value="WH-like_DNA-bd_sf"/>
</dbReference>
<dbReference type="PANTHER" id="PTHR30136:SF24">
    <property type="entry name" value="HTH-TYPE TRANSCRIPTIONAL REPRESSOR ALLR"/>
    <property type="match status" value="1"/>
</dbReference>
<dbReference type="PANTHER" id="PTHR30136">
    <property type="entry name" value="HELIX-TURN-HELIX TRANSCRIPTIONAL REGULATOR, ICLR FAMILY"/>
    <property type="match status" value="1"/>
</dbReference>
<dbReference type="InterPro" id="IPR014757">
    <property type="entry name" value="Tscrpt_reg_IclR_C"/>
</dbReference>
<keyword evidence="2" id="KW-0238">DNA-binding</keyword>
<evidence type="ECO:0000256" key="1">
    <source>
        <dbReference type="ARBA" id="ARBA00023015"/>
    </source>
</evidence>
<keyword evidence="3" id="KW-0804">Transcription</keyword>
<evidence type="ECO:0000313" key="7">
    <source>
        <dbReference type="EMBL" id="EMY33440.1"/>
    </source>
</evidence>
<dbReference type="Pfam" id="PF09339">
    <property type="entry name" value="HTH_IclR"/>
    <property type="match status" value="1"/>
</dbReference>
<dbReference type="GO" id="GO:0003700">
    <property type="term" value="F:DNA-binding transcription factor activity"/>
    <property type="evidence" value="ECO:0007669"/>
    <property type="project" value="TreeGrafter"/>
</dbReference>
<keyword evidence="1" id="KW-0805">Transcription regulation</keyword>
<dbReference type="Gene3D" id="1.10.10.10">
    <property type="entry name" value="Winged helix-like DNA-binding domain superfamily/Winged helix DNA-binding domain"/>
    <property type="match status" value="1"/>
</dbReference>
<dbReference type="PROSITE" id="PS51077">
    <property type="entry name" value="HTH_ICLR"/>
    <property type="match status" value="1"/>
</dbReference>
<evidence type="ECO:0000256" key="3">
    <source>
        <dbReference type="ARBA" id="ARBA00023163"/>
    </source>
</evidence>
<dbReference type="PROSITE" id="PS51078">
    <property type="entry name" value="ICLR_ED"/>
    <property type="match status" value="1"/>
</dbReference>
<dbReference type="InterPro" id="IPR000253">
    <property type="entry name" value="FHA_dom"/>
</dbReference>
<accession>N1UWK0</accession>
<dbReference type="Gene3D" id="3.30.450.40">
    <property type="match status" value="1"/>
</dbReference>
<dbReference type="InterPro" id="IPR005471">
    <property type="entry name" value="Tscrpt_reg_IclR_N"/>
</dbReference>
<reference evidence="7 8" key="1">
    <citation type="journal article" date="2013" name="Genome Announc.">
        <title>Draft Genome Sequence of Arthrobacter crystallopoietes Strain BAB-32, Revealing Genes for Bioremediation.</title>
        <authorList>
            <person name="Joshi M.N."/>
            <person name="Pandit A.S."/>
            <person name="Sharma A."/>
            <person name="Pandya R.V."/>
            <person name="Desai S.M."/>
            <person name="Saxena A.K."/>
            <person name="Bagatharia S.B."/>
        </authorList>
    </citation>
    <scope>NUCLEOTIDE SEQUENCE [LARGE SCALE GENOMIC DNA]</scope>
    <source>
        <strain evidence="7 8">BAB-32</strain>
    </source>
</reference>
<dbReference type="GO" id="GO:0003677">
    <property type="term" value="F:DNA binding"/>
    <property type="evidence" value="ECO:0007669"/>
    <property type="project" value="UniProtKB-KW"/>
</dbReference>
<dbReference type="RefSeq" id="WP_005270596.1">
    <property type="nucleotide sequence ID" value="NZ_ANPE02000176.1"/>
</dbReference>